<gene>
    <name evidence="2" type="ORF">TRFO_37854</name>
</gene>
<dbReference type="InterPro" id="IPR051279">
    <property type="entry name" value="PP1-Reg/Actin-Interact_Protein"/>
</dbReference>
<keyword evidence="3" id="KW-1185">Reference proteome</keyword>
<evidence type="ECO:0000313" key="3">
    <source>
        <dbReference type="Proteomes" id="UP000179807"/>
    </source>
</evidence>
<evidence type="ECO:0008006" key="4">
    <source>
        <dbReference type="Google" id="ProtNLM"/>
    </source>
</evidence>
<comment type="caution">
    <text evidence="2">The sequence shown here is derived from an EMBL/GenBank/DDBJ whole genome shotgun (WGS) entry which is preliminary data.</text>
</comment>
<dbReference type="VEuPathDB" id="TrichDB:TRFO_37854"/>
<feature type="region of interest" description="Disordered" evidence="1">
    <location>
        <begin position="717"/>
        <end position="747"/>
    </location>
</feature>
<dbReference type="SUPFAM" id="SSF52047">
    <property type="entry name" value="RNI-like"/>
    <property type="match status" value="1"/>
</dbReference>
<sequence>MNISALVNHSIEKTLDSLRKTNEVNFVLLQVKKSEKSKKKKYIFQATESGVSFYKIKTLSKPSLICKITYFNMECMRYSGSQKQMLTFLAKSNDNKIIFHHQDIPLMISVIYRHMIEVLTESEMPLIQIPELVASLFKPSHNRGINRMRAKFFCDFPIFPKEIDTQYREFLASGKSGISLDRLHLQGTHKLFFDSLKVVPHVTTVILPEAESSHWDLVARFIAQSKYLTELITFENPDHNLEKLYVEANHMTRDSKFRSITFGCHKLGPNEIRIICKFLEKAKIPNLTFTKSLHKYSFVCLCDTLANSENLRKFEIDNIINDLNYQYVFKKLPHLEHFGFKKCKVDIIAFLKDLYFCSPNYKSIDLSGNYLNFYEKGLKILHSLETFSFNNVSFHNDSFRKLFFDIVRSPNHLTLNLKSIRIHKDDWDSFYMSMTRFVIEGNKHNIKEFNFDRNKINPILFPFLDRSEFLTTLSLSGCFNECFNTVTMSNTHDYLIRNAHMPLYVNGPPSNRTEEGLSHIMEFLKCTTTLKELIICGVWEFYLPADIMKAIFEAIKDGNRSIVKINASHNMINDSTLQAIGECVMQCRNIESINLSNCIFDDVKDIMQFMNLIQYRGSPLKLIMPKQELEKMIEEKSITVEEYQRINELWKVIENGNPNYRPPIELMKPPADLKKPDYGIVGLPQNLNNEICFTVEAYDEPEIVSIGIPREIKIKKKKRSNSMRIKKEKSHSSHHHNKVSREVPPLLSSKECSLSSNSTSNVNTITNNTLNCSSLNSEFSSNSQKNMPKNEFTNSNNSYISNTSETLKNDSYQENCMKEPSNPFVSNDDDVLKIHPHRQVSQFSLPPDAFQDFQETFNHQSYENPPICLQLANLREMENNNQV</sequence>
<proteinExistence type="predicted"/>
<dbReference type="PANTHER" id="PTHR24112:SF64">
    <property type="entry name" value="CHROMOSOME UNDETERMINED SCAFFOLD_46, WHOLE GENOME SHOTGUN SEQUENCE"/>
    <property type="match status" value="1"/>
</dbReference>
<dbReference type="GO" id="GO:0030027">
    <property type="term" value="C:lamellipodium"/>
    <property type="evidence" value="ECO:0007669"/>
    <property type="project" value="TreeGrafter"/>
</dbReference>
<dbReference type="GO" id="GO:0005886">
    <property type="term" value="C:plasma membrane"/>
    <property type="evidence" value="ECO:0007669"/>
    <property type="project" value="TreeGrafter"/>
</dbReference>
<dbReference type="AlphaFoldDB" id="A0A1J4J9X4"/>
<dbReference type="EMBL" id="MLAK01001206">
    <property type="protein sequence ID" value="OHS95990.1"/>
    <property type="molecule type" value="Genomic_DNA"/>
</dbReference>
<evidence type="ECO:0000256" key="1">
    <source>
        <dbReference type="SAM" id="MobiDB-lite"/>
    </source>
</evidence>
<dbReference type="RefSeq" id="XP_068349127.1">
    <property type="nucleotide sequence ID" value="XM_068511681.1"/>
</dbReference>
<dbReference type="Proteomes" id="UP000179807">
    <property type="component" value="Unassembled WGS sequence"/>
</dbReference>
<feature type="compositionally biased region" description="Basic residues" evidence="1">
    <location>
        <begin position="717"/>
        <end position="738"/>
    </location>
</feature>
<evidence type="ECO:0000313" key="2">
    <source>
        <dbReference type="EMBL" id="OHS95990.1"/>
    </source>
</evidence>
<dbReference type="GeneID" id="94846385"/>
<protein>
    <recommendedName>
        <fullName evidence="4">Leucine Rich Repeat family protein</fullName>
    </recommendedName>
</protein>
<dbReference type="GO" id="GO:0016477">
    <property type="term" value="P:cell migration"/>
    <property type="evidence" value="ECO:0007669"/>
    <property type="project" value="TreeGrafter"/>
</dbReference>
<dbReference type="InterPro" id="IPR032675">
    <property type="entry name" value="LRR_dom_sf"/>
</dbReference>
<accession>A0A1J4J9X4</accession>
<reference evidence="2" key="1">
    <citation type="submission" date="2016-10" db="EMBL/GenBank/DDBJ databases">
        <authorList>
            <person name="Benchimol M."/>
            <person name="Almeida L.G."/>
            <person name="Vasconcelos A.T."/>
            <person name="Perreira-Neves A."/>
            <person name="Rosa I.A."/>
            <person name="Tasca T."/>
            <person name="Bogo M.R."/>
            <person name="de Souza W."/>
        </authorList>
    </citation>
    <scope>NUCLEOTIDE SEQUENCE [LARGE SCALE GENOMIC DNA]</scope>
    <source>
        <strain evidence="2">K</strain>
    </source>
</reference>
<organism evidence="2 3">
    <name type="scientific">Tritrichomonas foetus</name>
    <dbReference type="NCBI Taxonomy" id="1144522"/>
    <lineage>
        <taxon>Eukaryota</taxon>
        <taxon>Metamonada</taxon>
        <taxon>Parabasalia</taxon>
        <taxon>Tritrichomonadida</taxon>
        <taxon>Tritrichomonadidae</taxon>
        <taxon>Tritrichomonas</taxon>
    </lineage>
</organism>
<dbReference type="PANTHER" id="PTHR24112">
    <property type="entry name" value="LEUCINE-RICH REPEAT, ISOFORM F-RELATED"/>
    <property type="match status" value="1"/>
</dbReference>
<dbReference type="GO" id="GO:0034315">
    <property type="term" value="P:regulation of Arp2/3 complex-mediated actin nucleation"/>
    <property type="evidence" value="ECO:0007669"/>
    <property type="project" value="TreeGrafter"/>
</dbReference>
<name>A0A1J4J9X4_9EUKA</name>
<dbReference type="Gene3D" id="3.80.10.10">
    <property type="entry name" value="Ribonuclease Inhibitor"/>
    <property type="match status" value="1"/>
</dbReference>